<proteinExistence type="predicted"/>
<reference evidence="4" key="1">
    <citation type="submission" date="2020-03" db="EMBL/GenBank/DDBJ databases">
        <title>A transcriptome and proteome of the tick Rhipicephalus microplus shaped by the genetic composition of its hosts and developmental stage.</title>
        <authorList>
            <person name="Garcia G.R."/>
            <person name="Ribeiro J.M.C."/>
            <person name="Maruyama S.R."/>
            <person name="Gardinasse L.G."/>
            <person name="Nelson K."/>
            <person name="Ferreira B.R."/>
            <person name="Andrade T.G."/>
            <person name="Santos I.K.F.M."/>
        </authorList>
    </citation>
    <scope>NUCLEOTIDE SEQUENCE</scope>
    <source>
        <strain evidence="4">NSGR</strain>
        <tissue evidence="4">Salivary glands</tissue>
    </source>
</reference>
<dbReference type="EMBL" id="GIKN01004504">
    <property type="protein sequence ID" value="NIE46777.1"/>
    <property type="molecule type" value="Transcribed_RNA"/>
</dbReference>
<dbReference type="VEuPathDB" id="VectorBase:LOC119168335"/>
<keyword evidence="1" id="KW-0646">Protease inhibitor</keyword>
<dbReference type="AlphaFoldDB" id="A0A6G5A9S5"/>
<dbReference type="GO" id="GO:0004867">
    <property type="term" value="F:serine-type endopeptidase inhibitor activity"/>
    <property type="evidence" value="ECO:0007669"/>
    <property type="project" value="UniProtKB-KW"/>
</dbReference>
<dbReference type="PROSITE" id="PS50279">
    <property type="entry name" value="BPTI_KUNITZ_2"/>
    <property type="match status" value="2"/>
</dbReference>
<evidence type="ECO:0000256" key="2">
    <source>
        <dbReference type="ARBA" id="ARBA00022900"/>
    </source>
</evidence>
<dbReference type="SUPFAM" id="SSF57362">
    <property type="entry name" value="BPTI-like"/>
    <property type="match status" value="2"/>
</dbReference>
<dbReference type="InterPro" id="IPR050098">
    <property type="entry name" value="TFPI/VKTCI-like"/>
</dbReference>
<feature type="domain" description="BPTI/Kunitz inhibitor" evidence="3">
    <location>
        <begin position="101"/>
        <end position="151"/>
    </location>
</feature>
<protein>
    <submittedName>
        <fullName evidence="4">Putative bovine pancreatic trypsin inhibitor</fullName>
    </submittedName>
</protein>
<dbReference type="Gene3D" id="4.10.410.10">
    <property type="entry name" value="Pancreatic trypsin inhibitor Kunitz domain"/>
    <property type="match status" value="2"/>
</dbReference>
<dbReference type="InterPro" id="IPR036880">
    <property type="entry name" value="Kunitz_BPTI_sf"/>
</dbReference>
<organism evidence="4">
    <name type="scientific">Rhipicephalus microplus</name>
    <name type="common">Cattle tick</name>
    <name type="synonym">Boophilus microplus</name>
    <dbReference type="NCBI Taxonomy" id="6941"/>
    <lineage>
        <taxon>Eukaryota</taxon>
        <taxon>Metazoa</taxon>
        <taxon>Ecdysozoa</taxon>
        <taxon>Arthropoda</taxon>
        <taxon>Chelicerata</taxon>
        <taxon>Arachnida</taxon>
        <taxon>Acari</taxon>
        <taxon>Parasitiformes</taxon>
        <taxon>Ixodida</taxon>
        <taxon>Ixodoidea</taxon>
        <taxon>Ixodidae</taxon>
        <taxon>Rhipicephalinae</taxon>
        <taxon>Rhipicephalus</taxon>
        <taxon>Boophilus</taxon>
    </lineage>
</organism>
<accession>A0A6G5A9S5</accession>
<dbReference type="OrthoDB" id="6491496at2759"/>
<evidence type="ECO:0000256" key="1">
    <source>
        <dbReference type="ARBA" id="ARBA00022690"/>
    </source>
</evidence>
<evidence type="ECO:0000259" key="3">
    <source>
        <dbReference type="PROSITE" id="PS50279"/>
    </source>
</evidence>
<feature type="domain" description="BPTI/Kunitz inhibitor" evidence="3">
    <location>
        <begin position="39"/>
        <end position="90"/>
    </location>
</feature>
<dbReference type="PANTHER" id="PTHR10083">
    <property type="entry name" value="KUNITZ-TYPE PROTEASE INHIBITOR-RELATED"/>
    <property type="match status" value="1"/>
</dbReference>
<sequence length="207" mass="23031">MKLQTEKLVLIFVSYTQLIILETSAQRSKGLDERLPKNCLKQPFVGICHPLVTTAWYFDSNSHTCVPLKAGVCAGGNNLFLTREKCSEKCQLLTQKKSKVCLSPPVVGPCGPVVVSWYYDPDTDHCKAFNRTICGGGGNNYLTELKCQWECRPKKKPEAKCSKLPKAGLCFISRRHFYFDEKSTSAFGSRTTNAAAMQTHSPVSRNA</sequence>
<dbReference type="InterPro" id="IPR002223">
    <property type="entry name" value="Kunitz_BPTI"/>
</dbReference>
<dbReference type="SMART" id="SM00131">
    <property type="entry name" value="KU"/>
    <property type="match status" value="2"/>
</dbReference>
<dbReference type="Pfam" id="PF00014">
    <property type="entry name" value="Kunitz_BPTI"/>
    <property type="match status" value="2"/>
</dbReference>
<name>A0A6G5A9S5_RHIMP</name>
<keyword evidence="2" id="KW-0722">Serine protease inhibitor</keyword>
<evidence type="ECO:0000313" key="4">
    <source>
        <dbReference type="EMBL" id="NIE46777.1"/>
    </source>
</evidence>